<feature type="non-terminal residue" evidence="3">
    <location>
        <position position="1"/>
    </location>
</feature>
<reference evidence="3 4" key="1">
    <citation type="submission" date="2016-06" db="EMBL/GenBank/DDBJ databases">
        <title>The Draft Genome Sequence and Annotation of the Desert Woodrat Neotoma lepida.</title>
        <authorList>
            <person name="Campbell M."/>
            <person name="Oakeson K.F."/>
            <person name="Yandell M."/>
            <person name="Halpert J.R."/>
            <person name="Dearing D."/>
        </authorList>
    </citation>
    <scope>NUCLEOTIDE SEQUENCE [LARGE SCALE GENOMIC DNA]</scope>
    <source>
        <strain evidence="3">417</strain>
        <tissue evidence="3">Liver</tissue>
    </source>
</reference>
<dbReference type="InterPro" id="IPR002591">
    <property type="entry name" value="Phosphodiest/P_Trfase"/>
</dbReference>
<name>A0A1A6FZD5_NEOLE</name>
<dbReference type="GO" id="GO:0004528">
    <property type="term" value="F:phosphodiesterase I activity"/>
    <property type="evidence" value="ECO:0007669"/>
    <property type="project" value="TreeGrafter"/>
</dbReference>
<accession>A0A1A6FZD5</accession>
<dbReference type="STRING" id="56216.A0A1A6FZD5"/>
<comment type="cofactor">
    <cofactor evidence="1">
        <name>Zn(2+)</name>
        <dbReference type="ChEBI" id="CHEBI:29105"/>
    </cofactor>
</comment>
<dbReference type="AlphaFoldDB" id="A0A1A6FZD5"/>
<dbReference type="GO" id="GO:0030500">
    <property type="term" value="P:regulation of bone mineralization"/>
    <property type="evidence" value="ECO:0007669"/>
    <property type="project" value="TreeGrafter"/>
</dbReference>
<dbReference type="GO" id="GO:0045599">
    <property type="term" value="P:negative regulation of fat cell differentiation"/>
    <property type="evidence" value="ECO:0007669"/>
    <property type="project" value="TreeGrafter"/>
</dbReference>
<organism evidence="3 4">
    <name type="scientific">Neotoma lepida</name>
    <name type="common">Desert woodrat</name>
    <dbReference type="NCBI Taxonomy" id="56216"/>
    <lineage>
        <taxon>Eukaryota</taxon>
        <taxon>Metazoa</taxon>
        <taxon>Chordata</taxon>
        <taxon>Craniata</taxon>
        <taxon>Vertebrata</taxon>
        <taxon>Euteleostomi</taxon>
        <taxon>Mammalia</taxon>
        <taxon>Eutheria</taxon>
        <taxon>Euarchontoglires</taxon>
        <taxon>Glires</taxon>
        <taxon>Rodentia</taxon>
        <taxon>Myomorpha</taxon>
        <taxon>Muroidea</taxon>
        <taxon>Cricetidae</taxon>
        <taxon>Neotominae</taxon>
        <taxon>Neotoma</taxon>
    </lineage>
</organism>
<dbReference type="GO" id="GO:0004551">
    <property type="term" value="F:dinucleotide phosphatase activity"/>
    <property type="evidence" value="ECO:0007669"/>
    <property type="project" value="TreeGrafter"/>
</dbReference>
<dbReference type="PANTHER" id="PTHR10151:SF77">
    <property type="entry name" value="ECTONUCLEOTIDE PYROPHOSPHATASE_PHOSPHODIESTERASE FAMILY MEMBER 1"/>
    <property type="match status" value="1"/>
</dbReference>
<evidence type="ECO:0000256" key="2">
    <source>
        <dbReference type="ARBA" id="ARBA00022833"/>
    </source>
</evidence>
<proteinExistence type="predicted"/>
<dbReference type="Pfam" id="PF01663">
    <property type="entry name" value="Phosphodiest"/>
    <property type="match status" value="1"/>
</dbReference>
<keyword evidence="2" id="KW-0862">Zinc</keyword>
<dbReference type="SUPFAM" id="SSF53649">
    <property type="entry name" value="Alkaline phosphatase-like"/>
    <property type="match status" value="1"/>
</dbReference>
<evidence type="ECO:0000313" key="4">
    <source>
        <dbReference type="Proteomes" id="UP000092124"/>
    </source>
</evidence>
<dbReference type="GO" id="GO:0009986">
    <property type="term" value="C:cell surface"/>
    <property type="evidence" value="ECO:0007669"/>
    <property type="project" value="TreeGrafter"/>
</dbReference>
<dbReference type="GO" id="GO:0046034">
    <property type="term" value="P:ATP metabolic process"/>
    <property type="evidence" value="ECO:0007669"/>
    <property type="project" value="TreeGrafter"/>
</dbReference>
<comment type="caution">
    <text evidence="3">The sequence shown here is derived from an EMBL/GenBank/DDBJ whole genome shotgun (WGS) entry which is preliminary data.</text>
</comment>
<dbReference type="PANTHER" id="PTHR10151">
    <property type="entry name" value="ECTONUCLEOTIDE PYROPHOSPHATASE/PHOSPHODIESTERASE"/>
    <property type="match status" value="1"/>
</dbReference>
<dbReference type="InterPro" id="IPR017850">
    <property type="entry name" value="Alkaline_phosphatase_core_sf"/>
</dbReference>
<sequence length="128" mass="14504">VIKALQRVDQMVGMLMDGLKYLSLDKCLNLILISDHGMEQGSCKKYVYLNKYLGDVNNVKVVYGPAARLRPTDVPEKYYSSVIETMGEYGDSERFPEGVVSLISMLAERMALSMDMKEEPHEYCLLDP</sequence>
<dbReference type="OrthoDB" id="415411at2759"/>
<dbReference type="GO" id="GO:0009143">
    <property type="term" value="P:nucleoside triphosphate catabolic process"/>
    <property type="evidence" value="ECO:0007669"/>
    <property type="project" value="TreeGrafter"/>
</dbReference>
<dbReference type="GO" id="GO:0030505">
    <property type="term" value="P:inorganic diphosphate transport"/>
    <property type="evidence" value="ECO:0007669"/>
    <property type="project" value="TreeGrafter"/>
</dbReference>
<keyword evidence="4" id="KW-1185">Reference proteome</keyword>
<gene>
    <name evidence="3" type="ORF">A6R68_09945</name>
</gene>
<evidence type="ECO:0000313" key="3">
    <source>
        <dbReference type="EMBL" id="OBS58930.1"/>
    </source>
</evidence>
<dbReference type="Proteomes" id="UP000092124">
    <property type="component" value="Unassembled WGS sequence"/>
</dbReference>
<dbReference type="EMBL" id="LZPO01110139">
    <property type="protein sequence ID" value="OBS58930.1"/>
    <property type="molecule type" value="Genomic_DNA"/>
</dbReference>
<protein>
    <submittedName>
        <fullName evidence="3">Uncharacterized protein</fullName>
    </submittedName>
</protein>
<evidence type="ECO:0000256" key="1">
    <source>
        <dbReference type="ARBA" id="ARBA00001947"/>
    </source>
</evidence>
<dbReference type="Gene3D" id="3.40.720.10">
    <property type="entry name" value="Alkaline Phosphatase, subunit A"/>
    <property type="match status" value="1"/>
</dbReference>